<reference evidence="1 2" key="1">
    <citation type="journal article" date="2019" name="Nat. Ecol. Evol.">
        <title>Megaphylogeny resolves global patterns of mushroom evolution.</title>
        <authorList>
            <person name="Varga T."/>
            <person name="Krizsan K."/>
            <person name="Foldi C."/>
            <person name="Dima B."/>
            <person name="Sanchez-Garcia M."/>
            <person name="Sanchez-Ramirez S."/>
            <person name="Szollosi G.J."/>
            <person name="Szarkandi J.G."/>
            <person name="Papp V."/>
            <person name="Albert L."/>
            <person name="Andreopoulos W."/>
            <person name="Angelini C."/>
            <person name="Antonin V."/>
            <person name="Barry K.W."/>
            <person name="Bougher N.L."/>
            <person name="Buchanan P."/>
            <person name="Buyck B."/>
            <person name="Bense V."/>
            <person name="Catcheside P."/>
            <person name="Chovatia M."/>
            <person name="Cooper J."/>
            <person name="Damon W."/>
            <person name="Desjardin D."/>
            <person name="Finy P."/>
            <person name="Geml J."/>
            <person name="Haridas S."/>
            <person name="Hughes K."/>
            <person name="Justo A."/>
            <person name="Karasinski D."/>
            <person name="Kautmanova I."/>
            <person name="Kiss B."/>
            <person name="Kocsube S."/>
            <person name="Kotiranta H."/>
            <person name="LaButti K.M."/>
            <person name="Lechner B.E."/>
            <person name="Liimatainen K."/>
            <person name="Lipzen A."/>
            <person name="Lukacs Z."/>
            <person name="Mihaltcheva S."/>
            <person name="Morgado L.N."/>
            <person name="Niskanen T."/>
            <person name="Noordeloos M.E."/>
            <person name="Ohm R.A."/>
            <person name="Ortiz-Santana B."/>
            <person name="Ovrebo C."/>
            <person name="Racz N."/>
            <person name="Riley R."/>
            <person name="Savchenko A."/>
            <person name="Shiryaev A."/>
            <person name="Soop K."/>
            <person name="Spirin V."/>
            <person name="Szebenyi C."/>
            <person name="Tomsovsky M."/>
            <person name="Tulloss R.E."/>
            <person name="Uehling J."/>
            <person name="Grigoriev I.V."/>
            <person name="Vagvolgyi C."/>
            <person name="Papp T."/>
            <person name="Martin F.M."/>
            <person name="Miettinen O."/>
            <person name="Hibbett D.S."/>
            <person name="Nagy L.G."/>
        </authorList>
    </citation>
    <scope>NUCLEOTIDE SEQUENCE [LARGE SCALE GENOMIC DNA]</scope>
    <source>
        <strain evidence="1 2">OMC1185</strain>
    </source>
</reference>
<accession>A0A5C3N6A9</accession>
<name>A0A5C3N6A9_9AGAM</name>
<dbReference type="AlphaFoldDB" id="A0A5C3N6A9"/>
<dbReference type="Proteomes" id="UP000305948">
    <property type="component" value="Unassembled WGS sequence"/>
</dbReference>
<evidence type="ECO:0000313" key="1">
    <source>
        <dbReference type="EMBL" id="TFK52823.1"/>
    </source>
</evidence>
<evidence type="ECO:0000313" key="2">
    <source>
        <dbReference type="Proteomes" id="UP000305948"/>
    </source>
</evidence>
<protein>
    <submittedName>
        <fullName evidence="1">Uncharacterized protein</fullName>
    </submittedName>
</protein>
<organism evidence="1 2">
    <name type="scientific">Heliocybe sulcata</name>
    <dbReference type="NCBI Taxonomy" id="5364"/>
    <lineage>
        <taxon>Eukaryota</taxon>
        <taxon>Fungi</taxon>
        <taxon>Dikarya</taxon>
        <taxon>Basidiomycota</taxon>
        <taxon>Agaricomycotina</taxon>
        <taxon>Agaricomycetes</taxon>
        <taxon>Gloeophyllales</taxon>
        <taxon>Gloeophyllaceae</taxon>
        <taxon>Heliocybe</taxon>
    </lineage>
</organism>
<keyword evidence="2" id="KW-1185">Reference proteome</keyword>
<dbReference type="EMBL" id="ML213508">
    <property type="protein sequence ID" value="TFK52823.1"/>
    <property type="molecule type" value="Genomic_DNA"/>
</dbReference>
<sequence>MSHSGFWSSCKQVHENKKTSRRIRKECTIEMRVLEKEIKTVDSVLIKPYADLVITVMDIKIRAHEWTREMTLLRYLERDNISAELAQLESKLAKAHETWRQATVQLSEQLALGIAPPVDPFQEAVRHCIAA</sequence>
<gene>
    <name evidence="1" type="ORF">OE88DRAFT_1303700</name>
</gene>
<proteinExistence type="predicted"/>